<comment type="cofactor">
    <cofactor evidence="1">
        <name>Cu(2+)</name>
        <dbReference type="ChEBI" id="CHEBI:29036"/>
    </cofactor>
</comment>
<evidence type="ECO:0000313" key="19">
    <source>
        <dbReference type="Proteomes" id="UP000800036"/>
    </source>
</evidence>
<organism evidence="18 19">
    <name type="scientific">Bimuria novae-zelandiae CBS 107.79</name>
    <dbReference type="NCBI Taxonomy" id="1447943"/>
    <lineage>
        <taxon>Eukaryota</taxon>
        <taxon>Fungi</taxon>
        <taxon>Dikarya</taxon>
        <taxon>Ascomycota</taxon>
        <taxon>Pezizomycotina</taxon>
        <taxon>Dothideomycetes</taxon>
        <taxon>Pleosporomycetidae</taxon>
        <taxon>Pleosporales</taxon>
        <taxon>Massarineae</taxon>
        <taxon>Didymosphaeriaceae</taxon>
        <taxon>Bimuria</taxon>
    </lineage>
</organism>
<keyword evidence="3" id="KW-0964">Secreted</keyword>
<evidence type="ECO:0000256" key="7">
    <source>
        <dbReference type="ARBA" id="ARBA00023002"/>
    </source>
</evidence>
<reference evidence="18" key="1">
    <citation type="journal article" date="2020" name="Stud. Mycol.">
        <title>101 Dothideomycetes genomes: a test case for predicting lifestyles and emergence of pathogens.</title>
        <authorList>
            <person name="Haridas S."/>
            <person name="Albert R."/>
            <person name="Binder M."/>
            <person name="Bloem J."/>
            <person name="Labutti K."/>
            <person name="Salamov A."/>
            <person name="Andreopoulos B."/>
            <person name="Baker S."/>
            <person name="Barry K."/>
            <person name="Bills G."/>
            <person name="Bluhm B."/>
            <person name="Cannon C."/>
            <person name="Castanera R."/>
            <person name="Culley D."/>
            <person name="Daum C."/>
            <person name="Ezra D."/>
            <person name="Gonzalez J."/>
            <person name="Henrissat B."/>
            <person name="Kuo A."/>
            <person name="Liang C."/>
            <person name="Lipzen A."/>
            <person name="Lutzoni F."/>
            <person name="Magnuson J."/>
            <person name="Mondo S."/>
            <person name="Nolan M."/>
            <person name="Ohm R."/>
            <person name="Pangilinan J."/>
            <person name="Park H.-J."/>
            <person name="Ramirez L."/>
            <person name="Alfaro M."/>
            <person name="Sun H."/>
            <person name="Tritt A."/>
            <person name="Yoshinaga Y."/>
            <person name="Zwiers L.-H."/>
            <person name="Turgeon B."/>
            <person name="Goodwin S."/>
            <person name="Spatafora J."/>
            <person name="Crous P."/>
            <person name="Grigoriev I."/>
        </authorList>
    </citation>
    <scope>NUCLEOTIDE SEQUENCE</scope>
    <source>
        <strain evidence="18">CBS 107.79</strain>
    </source>
</reference>
<proteinExistence type="inferred from homology"/>
<dbReference type="Pfam" id="PF03443">
    <property type="entry name" value="AA9"/>
    <property type="match status" value="1"/>
</dbReference>
<dbReference type="InterPro" id="IPR005103">
    <property type="entry name" value="AA9_LPMO"/>
</dbReference>
<evidence type="ECO:0000256" key="13">
    <source>
        <dbReference type="ARBA" id="ARBA00044502"/>
    </source>
</evidence>
<keyword evidence="4" id="KW-0479">Metal-binding</keyword>
<feature type="domain" description="Auxiliary Activity family 9 catalytic" evidence="17">
    <location>
        <begin position="75"/>
        <end position="279"/>
    </location>
</feature>
<evidence type="ECO:0000256" key="4">
    <source>
        <dbReference type="ARBA" id="ARBA00022723"/>
    </source>
</evidence>
<dbReference type="GO" id="GO:0046872">
    <property type="term" value="F:metal ion binding"/>
    <property type="evidence" value="ECO:0007669"/>
    <property type="project" value="UniProtKB-KW"/>
</dbReference>
<evidence type="ECO:0000256" key="2">
    <source>
        <dbReference type="ARBA" id="ARBA00004613"/>
    </source>
</evidence>
<dbReference type="InterPro" id="IPR049892">
    <property type="entry name" value="AA9"/>
</dbReference>
<dbReference type="PANTHER" id="PTHR33353">
    <property type="entry name" value="PUTATIVE (AFU_ORTHOLOGUE AFUA_1G12560)-RELATED"/>
    <property type="match status" value="1"/>
</dbReference>
<evidence type="ECO:0000256" key="11">
    <source>
        <dbReference type="ARBA" id="ARBA00023277"/>
    </source>
</evidence>
<comment type="subcellular location">
    <subcellularLocation>
        <location evidence="2">Secreted</location>
    </subcellularLocation>
</comment>
<evidence type="ECO:0000256" key="6">
    <source>
        <dbReference type="ARBA" id="ARBA00023001"/>
    </source>
</evidence>
<gene>
    <name evidence="18" type="ORF">BU23DRAFT_567922</name>
</gene>
<protein>
    <recommendedName>
        <fullName evidence="15">lytic cellulose monooxygenase (C4-dehydrogenating)</fullName>
        <ecNumber evidence="15">1.14.99.56</ecNumber>
    </recommendedName>
</protein>
<dbReference type="OrthoDB" id="3496539at2759"/>
<dbReference type="GO" id="GO:0004497">
    <property type="term" value="F:monooxygenase activity"/>
    <property type="evidence" value="ECO:0007669"/>
    <property type="project" value="UniProtKB-KW"/>
</dbReference>
<evidence type="ECO:0000313" key="18">
    <source>
        <dbReference type="EMBL" id="KAF1973817.1"/>
    </source>
</evidence>
<evidence type="ECO:0000259" key="17">
    <source>
        <dbReference type="Pfam" id="PF03443"/>
    </source>
</evidence>
<keyword evidence="12" id="KW-0624">Polysaccharide degradation</keyword>
<dbReference type="Proteomes" id="UP000800036">
    <property type="component" value="Unassembled WGS sequence"/>
</dbReference>
<dbReference type="AlphaFoldDB" id="A0A6A5VK93"/>
<keyword evidence="10" id="KW-1015">Disulfide bond</keyword>
<dbReference type="EMBL" id="ML976678">
    <property type="protein sequence ID" value="KAF1973817.1"/>
    <property type="molecule type" value="Genomic_DNA"/>
</dbReference>
<sequence length="314" mass="34749">MKTSAFILTLPAILQAAQGHWIWARVAHNGVWLEPLRFIRNHTSPFFDEPIIPPGNANLPYRQASWPTYSNDLPNSVRCGRGTFDHAATTETLKVKAGDTLEVQQVRASPEDFDQEAFKTVWNCSIAPNACCAGYGACSFWSGMEQPMDFNHFGPRSVHLSKVPNGKDVTMYDGSGEWTKIDTVGVEVANGVMKWTLYVGTNNLPPRAPFKIPKQTPAGQYLLRIDLMWPGTREWGDGLAQLYPGCVQIEVESVVKGSLPKGGVKIPEILARGKPGTIMSEAMQSFQKVDVDYVYPGGPLWDGEKLIQDRPPLM</sequence>
<accession>A0A6A5VK93</accession>
<keyword evidence="11" id="KW-0119">Carbohydrate metabolism</keyword>
<evidence type="ECO:0000256" key="1">
    <source>
        <dbReference type="ARBA" id="ARBA00001973"/>
    </source>
</evidence>
<keyword evidence="9" id="KW-0503">Monooxygenase</keyword>
<comment type="catalytic activity">
    <reaction evidence="14">
        <text>[(1-&gt;4)-beta-D-glucosyl]n+m + reduced acceptor + O2 = 4-dehydro-beta-D-glucosyl-[(1-&gt;4)-beta-D-glucosyl]n-1 + [(1-&gt;4)-beta-D-glucosyl]m + acceptor + H2O.</text>
        <dbReference type="EC" id="1.14.99.56"/>
    </reaction>
</comment>
<dbReference type="PANTHER" id="PTHR33353:SF10">
    <property type="entry name" value="ENDO-BETA-1,4-GLUCANASE D"/>
    <property type="match status" value="1"/>
</dbReference>
<evidence type="ECO:0000256" key="5">
    <source>
        <dbReference type="ARBA" id="ARBA00022729"/>
    </source>
</evidence>
<evidence type="ECO:0000256" key="10">
    <source>
        <dbReference type="ARBA" id="ARBA00023157"/>
    </source>
</evidence>
<evidence type="ECO:0000256" key="9">
    <source>
        <dbReference type="ARBA" id="ARBA00023033"/>
    </source>
</evidence>
<dbReference type="GO" id="GO:0030245">
    <property type="term" value="P:cellulose catabolic process"/>
    <property type="evidence" value="ECO:0007669"/>
    <property type="project" value="UniProtKB-KW"/>
</dbReference>
<feature type="signal peptide" evidence="16">
    <location>
        <begin position="1"/>
        <end position="19"/>
    </location>
</feature>
<dbReference type="Gene3D" id="2.70.50.70">
    <property type="match status" value="1"/>
</dbReference>
<keyword evidence="19" id="KW-1185">Reference proteome</keyword>
<dbReference type="EC" id="1.14.99.56" evidence="15"/>
<evidence type="ECO:0000256" key="3">
    <source>
        <dbReference type="ARBA" id="ARBA00022525"/>
    </source>
</evidence>
<evidence type="ECO:0000256" key="14">
    <source>
        <dbReference type="ARBA" id="ARBA00045077"/>
    </source>
</evidence>
<keyword evidence="6" id="KW-0136">Cellulose degradation</keyword>
<feature type="chain" id="PRO_5025331111" description="lytic cellulose monooxygenase (C4-dehydrogenating)" evidence="16">
    <location>
        <begin position="20"/>
        <end position="314"/>
    </location>
</feature>
<evidence type="ECO:0000256" key="8">
    <source>
        <dbReference type="ARBA" id="ARBA00023008"/>
    </source>
</evidence>
<keyword evidence="5 16" id="KW-0732">Signal</keyword>
<evidence type="ECO:0000256" key="16">
    <source>
        <dbReference type="SAM" id="SignalP"/>
    </source>
</evidence>
<name>A0A6A5VK93_9PLEO</name>
<evidence type="ECO:0000256" key="12">
    <source>
        <dbReference type="ARBA" id="ARBA00023326"/>
    </source>
</evidence>
<keyword evidence="8" id="KW-0186">Copper</keyword>
<dbReference type="GO" id="GO:0005576">
    <property type="term" value="C:extracellular region"/>
    <property type="evidence" value="ECO:0007669"/>
    <property type="project" value="UniProtKB-SubCell"/>
</dbReference>
<evidence type="ECO:0000256" key="15">
    <source>
        <dbReference type="ARBA" id="ARBA00047174"/>
    </source>
</evidence>
<keyword evidence="7" id="KW-0560">Oxidoreductase</keyword>
<comment type="similarity">
    <text evidence="13">Belongs to the polysaccharide monooxygenase AA9 family.</text>
</comment>